<feature type="repeat" description="ANK" evidence="1">
    <location>
        <begin position="313"/>
        <end position="349"/>
    </location>
</feature>
<keyword evidence="1" id="KW-0040">ANK repeat</keyword>
<dbReference type="SMART" id="SM00248">
    <property type="entry name" value="ANK"/>
    <property type="match status" value="4"/>
</dbReference>
<dbReference type="AlphaFoldDB" id="A0A6H5IN67"/>
<evidence type="ECO:0000313" key="3">
    <source>
        <dbReference type="Proteomes" id="UP000479190"/>
    </source>
</evidence>
<proteinExistence type="predicted"/>
<dbReference type="Gene3D" id="1.25.40.20">
    <property type="entry name" value="Ankyrin repeat-containing domain"/>
    <property type="match status" value="1"/>
</dbReference>
<dbReference type="OrthoDB" id="9995210at2759"/>
<dbReference type="Proteomes" id="UP000479190">
    <property type="component" value="Unassembled WGS sequence"/>
</dbReference>
<keyword evidence="3" id="KW-1185">Reference proteome</keyword>
<dbReference type="EMBL" id="CADCXV010000928">
    <property type="protein sequence ID" value="CAB0038829.1"/>
    <property type="molecule type" value="Genomic_DNA"/>
</dbReference>
<reference evidence="2 3" key="1">
    <citation type="submission" date="2020-02" db="EMBL/GenBank/DDBJ databases">
        <authorList>
            <person name="Ferguson B K."/>
        </authorList>
    </citation>
    <scope>NUCLEOTIDE SEQUENCE [LARGE SCALE GENOMIC DNA]</scope>
</reference>
<dbReference type="InterPro" id="IPR036770">
    <property type="entry name" value="Ankyrin_rpt-contain_sf"/>
</dbReference>
<dbReference type="InterPro" id="IPR002110">
    <property type="entry name" value="Ankyrin_rpt"/>
</dbReference>
<gene>
    <name evidence="2" type="ORF">TBRA_LOCUS10596</name>
</gene>
<dbReference type="PANTHER" id="PTHR24118:SF93">
    <property type="entry name" value="ANKYRIN 2"/>
    <property type="match status" value="1"/>
</dbReference>
<dbReference type="SUPFAM" id="SSF48403">
    <property type="entry name" value="Ankyrin repeat"/>
    <property type="match status" value="1"/>
</dbReference>
<dbReference type="PANTHER" id="PTHR24118">
    <property type="entry name" value="POTE ANKYRIN DOMAIN"/>
    <property type="match status" value="1"/>
</dbReference>
<evidence type="ECO:0000313" key="2">
    <source>
        <dbReference type="EMBL" id="CAB0038829.1"/>
    </source>
</evidence>
<dbReference type="PROSITE" id="PS50088">
    <property type="entry name" value="ANK_REPEAT"/>
    <property type="match status" value="1"/>
</dbReference>
<accession>A0A6H5IN67</accession>
<sequence>MKIPITVASIVTYRFFGGLRHATHSWITHIVRFLCICTKRVLCCRSRGIDRFQMGYRQISLDAEKLTYRRAALPRFRLIISSLDREKLLLPPFFFFCSLYCLSVVSSKFSIRPRVCVYVYFIIMYRRKNSYEHHRRRCHRLCRRAQYHQELDIIIMEKLKTLRESVNWEIEEERSQLLDQLYPLMDSWRRLPNLREIFRAREINWLLAEDLRKNKQSAKFVQFLSCGGYRDEPDLDEATDRPLLNGVTPVHVANRLGLLDQLHYSIFRMYSGRSNYVDEHGCSHFHVACRWFGDRVEGFLECGQDPNEPVSATGDTPLHLGIQTFSGFFNKPKVRALLRAGADPNLANKEGLTPLNCLCRSKNFIEDKCARQFFKLCDELNRPLQVDVRDNEGWTPLRYAVATLLPDSRRALGFDHRHLYRAGGVLAIVERLENAGYELSRADAMTIMRFFHDCGLFDASEDNERSWYSDEKWAEEAKKIAVRDDNDPSQLSLYDLTRLSPKEAAKQLAYKDYFDLAPNSLRMLIRGSLIEKPSGYTTTVASLTLETCSVHLAEKMSRGFFESWALEPFMQLIHNRLPILCCDMVLENLRNVDLYNICLAANL</sequence>
<name>A0A6H5IN67_9HYME</name>
<dbReference type="GO" id="GO:0005737">
    <property type="term" value="C:cytoplasm"/>
    <property type="evidence" value="ECO:0007669"/>
    <property type="project" value="TreeGrafter"/>
</dbReference>
<protein>
    <submittedName>
        <fullName evidence="2">Uncharacterized protein</fullName>
    </submittedName>
</protein>
<organism evidence="2 3">
    <name type="scientific">Trichogramma brassicae</name>
    <dbReference type="NCBI Taxonomy" id="86971"/>
    <lineage>
        <taxon>Eukaryota</taxon>
        <taxon>Metazoa</taxon>
        <taxon>Ecdysozoa</taxon>
        <taxon>Arthropoda</taxon>
        <taxon>Hexapoda</taxon>
        <taxon>Insecta</taxon>
        <taxon>Pterygota</taxon>
        <taxon>Neoptera</taxon>
        <taxon>Endopterygota</taxon>
        <taxon>Hymenoptera</taxon>
        <taxon>Apocrita</taxon>
        <taxon>Proctotrupomorpha</taxon>
        <taxon>Chalcidoidea</taxon>
        <taxon>Trichogrammatidae</taxon>
        <taxon>Trichogramma</taxon>
    </lineage>
</organism>
<evidence type="ECO:0000256" key="1">
    <source>
        <dbReference type="PROSITE-ProRule" id="PRU00023"/>
    </source>
</evidence>